<protein>
    <submittedName>
        <fullName evidence="1">Uncharacterized protein</fullName>
    </submittedName>
</protein>
<gene>
    <name evidence="1" type="primary">Nfu_g_1_012487</name>
</gene>
<name>A0A1A8LA23_9TELE</name>
<proteinExistence type="predicted"/>
<dbReference type="EMBL" id="HAEF01003357">
    <property type="protein sequence ID" value="SBR40739.1"/>
    <property type="molecule type" value="Transcribed_RNA"/>
</dbReference>
<feature type="non-terminal residue" evidence="1">
    <location>
        <position position="1"/>
    </location>
</feature>
<dbReference type="AlphaFoldDB" id="A0A1A8LA23"/>
<reference evidence="1" key="2">
    <citation type="submission" date="2016-06" db="EMBL/GenBank/DDBJ databases">
        <title>The genome of a short-lived fish provides insights into sex chromosome evolution and the genetic control of aging.</title>
        <authorList>
            <person name="Reichwald K."/>
            <person name="Felder M."/>
            <person name="Petzold A."/>
            <person name="Koch P."/>
            <person name="Groth M."/>
            <person name="Platzer M."/>
        </authorList>
    </citation>
    <scope>NUCLEOTIDE SEQUENCE</scope>
    <source>
        <tissue evidence="1">Brain</tissue>
    </source>
</reference>
<sequence>PTPTCHRDTLDPGALLAAISSASHPTNSASLDLPSSQTLPNNQETVRQTLITFCAHCPATTHSGFLLQNFIRTSRIPIYICITHRTKINNFYLPSACCVILHVVG</sequence>
<accession>A0A1A8LA23</accession>
<feature type="non-terminal residue" evidence="1">
    <location>
        <position position="105"/>
    </location>
</feature>
<evidence type="ECO:0000313" key="1">
    <source>
        <dbReference type="EMBL" id="SBR40739.1"/>
    </source>
</evidence>
<reference evidence="1" key="1">
    <citation type="submission" date="2016-05" db="EMBL/GenBank/DDBJ databases">
        <authorList>
            <person name="Lavstsen T."/>
            <person name="Jespersen J.S."/>
        </authorList>
    </citation>
    <scope>NUCLEOTIDE SEQUENCE</scope>
    <source>
        <tissue evidence="1">Brain</tissue>
    </source>
</reference>
<organism evidence="1">
    <name type="scientific">Nothobranchius pienaari</name>
    <dbReference type="NCBI Taxonomy" id="704102"/>
    <lineage>
        <taxon>Eukaryota</taxon>
        <taxon>Metazoa</taxon>
        <taxon>Chordata</taxon>
        <taxon>Craniata</taxon>
        <taxon>Vertebrata</taxon>
        <taxon>Euteleostomi</taxon>
        <taxon>Actinopterygii</taxon>
        <taxon>Neopterygii</taxon>
        <taxon>Teleostei</taxon>
        <taxon>Neoteleostei</taxon>
        <taxon>Acanthomorphata</taxon>
        <taxon>Ovalentaria</taxon>
        <taxon>Atherinomorphae</taxon>
        <taxon>Cyprinodontiformes</taxon>
        <taxon>Nothobranchiidae</taxon>
        <taxon>Nothobranchius</taxon>
    </lineage>
</organism>